<dbReference type="AlphaFoldDB" id="A0A9P6C7Y1"/>
<proteinExistence type="predicted"/>
<protein>
    <submittedName>
        <fullName evidence="1">Uncharacterized protein</fullName>
    </submittedName>
</protein>
<evidence type="ECO:0000313" key="1">
    <source>
        <dbReference type="EMBL" id="KAF9451598.1"/>
    </source>
</evidence>
<dbReference type="EMBL" id="MU151083">
    <property type="protein sequence ID" value="KAF9451598.1"/>
    <property type="molecule type" value="Genomic_DNA"/>
</dbReference>
<sequence length="89" mass="10125">MAVPQLWFFRARGMPCSAAHVFNMRIKGNEYSGRYEKSTCSLKSTRPFAPRLRVFCQSFMGDYFTCSLSGNRLTGWEAAGMKDRVARNA</sequence>
<organism evidence="1 2">
    <name type="scientific">Macrolepiota fuliginosa MF-IS2</name>
    <dbReference type="NCBI Taxonomy" id="1400762"/>
    <lineage>
        <taxon>Eukaryota</taxon>
        <taxon>Fungi</taxon>
        <taxon>Dikarya</taxon>
        <taxon>Basidiomycota</taxon>
        <taxon>Agaricomycotina</taxon>
        <taxon>Agaricomycetes</taxon>
        <taxon>Agaricomycetidae</taxon>
        <taxon>Agaricales</taxon>
        <taxon>Agaricineae</taxon>
        <taxon>Agaricaceae</taxon>
        <taxon>Macrolepiota</taxon>
    </lineage>
</organism>
<comment type="caution">
    <text evidence="1">The sequence shown here is derived from an EMBL/GenBank/DDBJ whole genome shotgun (WGS) entry which is preliminary data.</text>
</comment>
<accession>A0A9P6C7Y1</accession>
<reference evidence="1" key="1">
    <citation type="submission" date="2020-11" db="EMBL/GenBank/DDBJ databases">
        <authorList>
            <consortium name="DOE Joint Genome Institute"/>
            <person name="Ahrendt S."/>
            <person name="Riley R."/>
            <person name="Andreopoulos W."/>
            <person name="Labutti K."/>
            <person name="Pangilinan J."/>
            <person name="Ruiz-Duenas F.J."/>
            <person name="Barrasa J.M."/>
            <person name="Sanchez-Garcia M."/>
            <person name="Camarero S."/>
            <person name="Miyauchi S."/>
            <person name="Serrano A."/>
            <person name="Linde D."/>
            <person name="Babiker R."/>
            <person name="Drula E."/>
            <person name="Ayuso-Fernandez I."/>
            <person name="Pacheco R."/>
            <person name="Padilla G."/>
            <person name="Ferreira P."/>
            <person name="Barriuso J."/>
            <person name="Kellner H."/>
            <person name="Castanera R."/>
            <person name="Alfaro M."/>
            <person name="Ramirez L."/>
            <person name="Pisabarro A.G."/>
            <person name="Kuo A."/>
            <person name="Tritt A."/>
            <person name="Lipzen A."/>
            <person name="He G."/>
            <person name="Yan M."/>
            <person name="Ng V."/>
            <person name="Cullen D."/>
            <person name="Martin F."/>
            <person name="Rosso M.-N."/>
            <person name="Henrissat B."/>
            <person name="Hibbett D."/>
            <person name="Martinez A.T."/>
            <person name="Grigoriev I.V."/>
        </authorList>
    </citation>
    <scope>NUCLEOTIDE SEQUENCE</scope>
    <source>
        <strain evidence="1">MF-IS2</strain>
    </source>
</reference>
<name>A0A9P6C7Y1_9AGAR</name>
<evidence type="ECO:0000313" key="2">
    <source>
        <dbReference type="Proteomes" id="UP000807342"/>
    </source>
</evidence>
<dbReference type="Proteomes" id="UP000807342">
    <property type="component" value="Unassembled WGS sequence"/>
</dbReference>
<keyword evidence="2" id="KW-1185">Reference proteome</keyword>
<gene>
    <name evidence="1" type="ORF">P691DRAFT_346776</name>
</gene>